<evidence type="ECO:0000313" key="1">
    <source>
        <dbReference type="EMBL" id="KAJ3628683.1"/>
    </source>
</evidence>
<dbReference type="EMBL" id="JALNTZ010001119">
    <property type="protein sequence ID" value="KAJ3628683.1"/>
    <property type="molecule type" value="Genomic_DNA"/>
</dbReference>
<gene>
    <name evidence="1" type="ORF">Zmor_003961</name>
</gene>
<evidence type="ECO:0000313" key="2">
    <source>
        <dbReference type="Proteomes" id="UP001168821"/>
    </source>
</evidence>
<comment type="caution">
    <text evidence="1">The sequence shown here is derived from an EMBL/GenBank/DDBJ whole genome shotgun (WGS) entry which is preliminary data.</text>
</comment>
<protein>
    <submittedName>
        <fullName evidence="1">Uncharacterized protein</fullName>
    </submittedName>
</protein>
<dbReference type="AlphaFoldDB" id="A0AA38HJJ4"/>
<name>A0AA38HJJ4_9CUCU</name>
<organism evidence="1 2">
    <name type="scientific">Zophobas morio</name>
    <dbReference type="NCBI Taxonomy" id="2755281"/>
    <lineage>
        <taxon>Eukaryota</taxon>
        <taxon>Metazoa</taxon>
        <taxon>Ecdysozoa</taxon>
        <taxon>Arthropoda</taxon>
        <taxon>Hexapoda</taxon>
        <taxon>Insecta</taxon>
        <taxon>Pterygota</taxon>
        <taxon>Neoptera</taxon>
        <taxon>Endopterygota</taxon>
        <taxon>Coleoptera</taxon>
        <taxon>Polyphaga</taxon>
        <taxon>Cucujiformia</taxon>
        <taxon>Tenebrionidae</taxon>
        <taxon>Zophobas</taxon>
    </lineage>
</organism>
<proteinExistence type="predicted"/>
<sequence>MTKRITLLKPSGRAWVVTETGDIPAAFQDDLRAGAIKDVPDESGTKRHHIAVATFAGPVHVLVGHYLIKTDNGQVFGMVPEQFPEVWKVIDEPLPGEPM</sequence>
<keyword evidence="2" id="KW-1185">Reference proteome</keyword>
<accession>A0AA38HJJ4</accession>
<reference evidence="1" key="1">
    <citation type="journal article" date="2023" name="G3 (Bethesda)">
        <title>Whole genome assemblies of Zophobas morio and Tenebrio molitor.</title>
        <authorList>
            <person name="Kaur S."/>
            <person name="Stinson S.A."/>
            <person name="diCenzo G.C."/>
        </authorList>
    </citation>
    <scope>NUCLEOTIDE SEQUENCE</scope>
    <source>
        <strain evidence="1">QUZm001</strain>
    </source>
</reference>
<dbReference type="Proteomes" id="UP001168821">
    <property type="component" value="Unassembled WGS sequence"/>
</dbReference>